<evidence type="ECO:0000313" key="2">
    <source>
        <dbReference type="EMBL" id="MFC7329019.1"/>
    </source>
</evidence>
<evidence type="ECO:0000313" key="3">
    <source>
        <dbReference type="Proteomes" id="UP001596540"/>
    </source>
</evidence>
<protein>
    <submittedName>
        <fullName evidence="2">Uncharacterized protein</fullName>
    </submittedName>
</protein>
<accession>A0ABW2KI77</accession>
<organism evidence="2 3">
    <name type="scientific">Marinactinospora rubrisoli</name>
    <dbReference type="NCBI Taxonomy" id="2715399"/>
    <lineage>
        <taxon>Bacteria</taxon>
        <taxon>Bacillati</taxon>
        <taxon>Actinomycetota</taxon>
        <taxon>Actinomycetes</taxon>
        <taxon>Streptosporangiales</taxon>
        <taxon>Nocardiopsidaceae</taxon>
        <taxon>Marinactinospora</taxon>
    </lineage>
</organism>
<dbReference type="RefSeq" id="WP_379871664.1">
    <property type="nucleotide sequence ID" value="NZ_JBHTBH010000006.1"/>
</dbReference>
<keyword evidence="1" id="KW-0175">Coiled coil</keyword>
<proteinExistence type="predicted"/>
<reference evidence="3" key="1">
    <citation type="journal article" date="2019" name="Int. J. Syst. Evol. Microbiol.">
        <title>The Global Catalogue of Microorganisms (GCM) 10K type strain sequencing project: providing services to taxonomists for standard genome sequencing and annotation.</title>
        <authorList>
            <consortium name="The Broad Institute Genomics Platform"/>
            <consortium name="The Broad Institute Genome Sequencing Center for Infectious Disease"/>
            <person name="Wu L."/>
            <person name="Ma J."/>
        </authorList>
    </citation>
    <scope>NUCLEOTIDE SEQUENCE [LARGE SCALE GENOMIC DNA]</scope>
    <source>
        <strain evidence="3">CGMCC 4.7382</strain>
    </source>
</reference>
<name>A0ABW2KI77_9ACTN</name>
<sequence>MWFVAGIRLGAGTVVDVLAARIRHAEHAARTSEDAMLEFERDHTRLQDEVHRLEAELAELRVRRIEAYTRWWNARDDRDRQRHVARRLRRRLERVQRRGRVFDGRAEGCEGC</sequence>
<gene>
    <name evidence="2" type="ORF">ACFQRF_14845</name>
</gene>
<keyword evidence="3" id="KW-1185">Reference proteome</keyword>
<dbReference type="EMBL" id="JBHTBH010000006">
    <property type="protein sequence ID" value="MFC7329019.1"/>
    <property type="molecule type" value="Genomic_DNA"/>
</dbReference>
<evidence type="ECO:0000256" key="1">
    <source>
        <dbReference type="SAM" id="Coils"/>
    </source>
</evidence>
<comment type="caution">
    <text evidence="2">The sequence shown here is derived from an EMBL/GenBank/DDBJ whole genome shotgun (WGS) entry which is preliminary data.</text>
</comment>
<dbReference type="Proteomes" id="UP001596540">
    <property type="component" value="Unassembled WGS sequence"/>
</dbReference>
<feature type="coiled-coil region" evidence="1">
    <location>
        <begin position="36"/>
        <end position="98"/>
    </location>
</feature>